<keyword evidence="1" id="KW-0732">Signal</keyword>
<feature type="chain" id="PRO_5025486459" description="Nuclear transport factor 2 family protein" evidence="1">
    <location>
        <begin position="24"/>
        <end position="148"/>
    </location>
</feature>
<dbReference type="SUPFAM" id="SSF54427">
    <property type="entry name" value="NTF2-like"/>
    <property type="match status" value="1"/>
</dbReference>
<gene>
    <name evidence="2" type="ORF">G3T16_13810</name>
</gene>
<protein>
    <recommendedName>
        <fullName evidence="4">Nuclear transport factor 2 family protein</fullName>
    </recommendedName>
</protein>
<evidence type="ECO:0000313" key="3">
    <source>
        <dbReference type="Proteomes" id="UP000477680"/>
    </source>
</evidence>
<evidence type="ECO:0008006" key="4">
    <source>
        <dbReference type="Google" id="ProtNLM"/>
    </source>
</evidence>
<reference evidence="2 3" key="1">
    <citation type="submission" date="2020-02" db="EMBL/GenBank/DDBJ databases">
        <title>Genome sequencing for Kineobactrum sp. M2.</title>
        <authorList>
            <person name="Park S.-J."/>
        </authorList>
    </citation>
    <scope>NUCLEOTIDE SEQUENCE [LARGE SCALE GENOMIC DNA]</scope>
    <source>
        <strain evidence="2 3">M2</strain>
    </source>
</reference>
<dbReference type="KEGG" id="kim:G3T16_13810"/>
<dbReference type="PROSITE" id="PS51257">
    <property type="entry name" value="PROKAR_LIPOPROTEIN"/>
    <property type="match status" value="1"/>
</dbReference>
<organism evidence="2 3">
    <name type="scientific">Kineobactrum salinum</name>
    <dbReference type="NCBI Taxonomy" id="2708301"/>
    <lineage>
        <taxon>Bacteria</taxon>
        <taxon>Pseudomonadati</taxon>
        <taxon>Pseudomonadota</taxon>
        <taxon>Gammaproteobacteria</taxon>
        <taxon>Cellvibrionales</taxon>
        <taxon>Halieaceae</taxon>
        <taxon>Kineobactrum</taxon>
    </lineage>
</organism>
<accession>A0A6C0U2D7</accession>
<evidence type="ECO:0000256" key="1">
    <source>
        <dbReference type="SAM" id="SignalP"/>
    </source>
</evidence>
<dbReference type="RefSeq" id="WP_163495756.1">
    <property type="nucleotide sequence ID" value="NZ_CP048711.1"/>
</dbReference>
<dbReference type="AlphaFoldDB" id="A0A6C0U2D7"/>
<dbReference type="EMBL" id="CP048711">
    <property type="protein sequence ID" value="QIB66322.1"/>
    <property type="molecule type" value="Genomic_DNA"/>
</dbReference>
<sequence length="148" mass="16729">MLKRESRLFMAALLVLACLGISACGQMQTKQELTEADIAALEQRVRERWQTLIDKDFAEAWEYASPNYRAVVPKNMFRHNFSYTLDWQLTGIEVVAYDADAAVASVTVRVMSKPVKQTSISAQFGAVPATIREKWVSIDGEWWHSTNG</sequence>
<name>A0A6C0U2D7_9GAMM</name>
<dbReference type="Proteomes" id="UP000477680">
    <property type="component" value="Chromosome"/>
</dbReference>
<evidence type="ECO:0000313" key="2">
    <source>
        <dbReference type="EMBL" id="QIB66322.1"/>
    </source>
</evidence>
<keyword evidence="3" id="KW-1185">Reference proteome</keyword>
<feature type="signal peptide" evidence="1">
    <location>
        <begin position="1"/>
        <end position="23"/>
    </location>
</feature>
<dbReference type="InterPro" id="IPR032710">
    <property type="entry name" value="NTF2-like_dom_sf"/>
</dbReference>
<proteinExistence type="predicted"/>